<evidence type="ECO:0000313" key="2">
    <source>
        <dbReference type="Proteomes" id="UP001497680"/>
    </source>
</evidence>
<dbReference type="EMBL" id="MU394321">
    <property type="protein sequence ID" value="KAI6085820.1"/>
    <property type="molecule type" value="Genomic_DNA"/>
</dbReference>
<evidence type="ECO:0000313" key="1">
    <source>
        <dbReference type="EMBL" id="KAI6085820.1"/>
    </source>
</evidence>
<accession>A0ACC0CZS5</accession>
<proteinExistence type="predicted"/>
<organism evidence="1 2">
    <name type="scientific">Hypoxylon rubiginosum</name>
    <dbReference type="NCBI Taxonomy" id="110542"/>
    <lineage>
        <taxon>Eukaryota</taxon>
        <taxon>Fungi</taxon>
        <taxon>Dikarya</taxon>
        <taxon>Ascomycota</taxon>
        <taxon>Pezizomycotina</taxon>
        <taxon>Sordariomycetes</taxon>
        <taxon>Xylariomycetidae</taxon>
        <taxon>Xylariales</taxon>
        <taxon>Hypoxylaceae</taxon>
        <taxon>Hypoxylon</taxon>
    </lineage>
</organism>
<dbReference type="Proteomes" id="UP001497680">
    <property type="component" value="Unassembled WGS sequence"/>
</dbReference>
<gene>
    <name evidence="1" type="ORF">F4821DRAFT_239661</name>
</gene>
<reference evidence="1 2" key="1">
    <citation type="journal article" date="2022" name="New Phytol.">
        <title>Ecological generalism drives hyperdiversity of secondary metabolite gene clusters in xylarialean endophytes.</title>
        <authorList>
            <person name="Franco M.E.E."/>
            <person name="Wisecaver J.H."/>
            <person name="Arnold A.E."/>
            <person name="Ju Y.M."/>
            <person name="Slot J.C."/>
            <person name="Ahrendt S."/>
            <person name="Moore L.P."/>
            <person name="Eastman K.E."/>
            <person name="Scott K."/>
            <person name="Konkel Z."/>
            <person name="Mondo S.J."/>
            <person name="Kuo A."/>
            <person name="Hayes R.D."/>
            <person name="Haridas S."/>
            <person name="Andreopoulos B."/>
            <person name="Riley R."/>
            <person name="LaButti K."/>
            <person name="Pangilinan J."/>
            <person name="Lipzen A."/>
            <person name="Amirebrahimi M."/>
            <person name="Yan J."/>
            <person name="Adam C."/>
            <person name="Keymanesh K."/>
            <person name="Ng V."/>
            <person name="Louie K."/>
            <person name="Northen T."/>
            <person name="Drula E."/>
            <person name="Henrissat B."/>
            <person name="Hsieh H.M."/>
            <person name="Youens-Clark K."/>
            <person name="Lutzoni F."/>
            <person name="Miadlikowska J."/>
            <person name="Eastwood D.C."/>
            <person name="Hamelin R.C."/>
            <person name="Grigoriev I.V."/>
            <person name="U'Ren J.M."/>
        </authorList>
    </citation>
    <scope>NUCLEOTIDE SEQUENCE [LARGE SCALE GENOMIC DNA]</scope>
    <source>
        <strain evidence="1 2">ER1909</strain>
    </source>
</reference>
<protein>
    <submittedName>
        <fullName evidence="1">Uncharacterized protein</fullName>
    </submittedName>
</protein>
<sequence length="135" mass="15730">MSGQQTIKYTIEHYRKDGVSDEKLLSWFNGTHIPLALPLMDKYGITKYSVHTRRDDLCDAFQANLHRVRPTWEISKADFVVEYWMPSLECFKKLVSDPEWLEGAAKDQDNYLDMSRSTVHIGEEVTYLENGKVLK</sequence>
<keyword evidence="2" id="KW-1185">Reference proteome</keyword>
<comment type="caution">
    <text evidence="1">The sequence shown here is derived from an EMBL/GenBank/DDBJ whole genome shotgun (WGS) entry which is preliminary data.</text>
</comment>
<name>A0ACC0CZS5_9PEZI</name>